<dbReference type="SUPFAM" id="SSF53955">
    <property type="entry name" value="Lysozyme-like"/>
    <property type="match status" value="1"/>
</dbReference>
<feature type="domain" description="Transglycosylase SLT" evidence="4">
    <location>
        <begin position="144"/>
        <end position="183"/>
    </location>
</feature>
<dbReference type="EMBL" id="SKBM01000002">
    <property type="protein sequence ID" value="TCZ66190.1"/>
    <property type="molecule type" value="Genomic_DNA"/>
</dbReference>
<dbReference type="OrthoDB" id="8477976at2"/>
<dbReference type="AlphaFoldDB" id="A0A4R4DVP7"/>
<evidence type="ECO:0000256" key="3">
    <source>
        <dbReference type="SAM" id="SignalP"/>
    </source>
</evidence>
<dbReference type="InterPro" id="IPR008258">
    <property type="entry name" value="Transglycosylase_SLT_dom_1"/>
</dbReference>
<sequence length="352" mass="37552">MRLLHHRTAPPRRASLAHALVMAAALLTLPPLAADSEAARAVKPTAARQQAEPSRAKAGTPARPKAARPGREAARGKVALRSKVEVARGKAAKPAPPQVSARLARQAARRPPSRPVPVAASPAEPEVPGLRRVVVSALGGAVRSTGIDPALLTALAWQESRFDPRAKNRRSTARGLMQFTEASWLEAVRDHGPRHGLVYESAVLSTNPASGTISTRHPRTRLRILDLRDNPRHAAVLAAARINRARASLELALLRPVGPADLYMVHLLGPAGAQRFLAALDRTPNRPAAEVVAGDSVAMNRELFFERGTGRKVSLAELHAWVARAIAGQREQHADLMARLGGNGVMEMASAP</sequence>
<feature type="compositionally biased region" description="Low complexity" evidence="2">
    <location>
        <begin position="113"/>
        <end position="123"/>
    </location>
</feature>
<accession>A0A4R4DVP7</accession>
<dbReference type="Proteomes" id="UP000295023">
    <property type="component" value="Unassembled WGS sequence"/>
</dbReference>
<evidence type="ECO:0000256" key="2">
    <source>
        <dbReference type="SAM" id="MobiDB-lite"/>
    </source>
</evidence>
<comment type="similarity">
    <text evidence="1">Belongs to the virb1 family.</text>
</comment>
<evidence type="ECO:0000313" key="6">
    <source>
        <dbReference type="Proteomes" id="UP000295023"/>
    </source>
</evidence>
<keyword evidence="3" id="KW-0732">Signal</keyword>
<feature type="chain" id="PRO_5020280782" description="Transglycosylase SLT domain-containing protein" evidence="3">
    <location>
        <begin position="34"/>
        <end position="352"/>
    </location>
</feature>
<dbReference type="InterPro" id="IPR023346">
    <property type="entry name" value="Lysozyme-like_dom_sf"/>
</dbReference>
<evidence type="ECO:0000259" key="4">
    <source>
        <dbReference type="Pfam" id="PF01464"/>
    </source>
</evidence>
<dbReference type="Gene3D" id="1.10.530.10">
    <property type="match status" value="1"/>
</dbReference>
<feature type="signal peptide" evidence="3">
    <location>
        <begin position="1"/>
        <end position="33"/>
    </location>
</feature>
<keyword evidence="6" id="KW-1185">Reference proteome</keyword>
<organism evidence="5 6">
    <name type="scientific">Roseicella aquatilis</name>
    <dbReference type="NCBI Taxonomy" id="2527868"/>
    <lineage>
        <taxon>Bacteria</taxon>
        <taxon>Pseudomonadati</taxon>
        <taxon>Pseudomonadota</taxon>
        <taxon>Alphaproteobacteria</taxon>
        <taxon>Acetobacterales</taxon>
        <taxon>Roseomonadaceae</taxon>
        <taxon>Roseicella</taxon>
    </lineage>
</organism>
<gene>
    <name evidence="5" type="ORF">EXY23_03715</name>
</gene>
<dbReference type="Pfam" id="PF01464">
    <property type="entry name" value="SLT"/>
    <property type="match status" value="1"/>
</dbReference>
<evidence type="ECO:0000256" key="1">
    <source>
        <dbReference type="ARBA" id="ARBA00009387"/>
    </source>
</evidence>
<reference evidence="5 6" key="1">
    <citation type="submission" date="2019-03" db="EMBL/GenBank/DDBJ databases">
        <title>Paracraurococcus aquatilis NE82 genome sequence.</title>
        <authorList>
            <person name="Zhao Y."/>
            <person name="Du Z."/>
        </authorList>
    </citation>
    <scope>NUCLEOTIDE SEQUENCE [LARGE SCALE GENOMIC DNA]</scope>
    <source>
        <strain evidence="5 6">NE82</strain>
    </source>
</reference>
<protein>
    <recommendedName>
        <fullName evidence="4">Transglycosylase SLT domain-containing protein</fullName>
    </recommendedName>
</protein>
<feature type="region of interest" description="Disordered" evidence="2">
    <location>
        <begin position="40"/>
        <end position="123"/>
    </location>
</feature>
<comment type="caution">
    <text evidence="5">The sequence shown here is derived from an EMBL/GenBank/DDBJ whole genome shotgun (WGS) entry which is preliminary data.</text>
</comment>
<name>A0A4R4DVP7_9PROT</name>
<evidence type="ECO:0000313" key="5">
    <source>
        <dbReference type="EMBL" id="TCZ66190.1"/>
    </source>
</evidence>
<proteinExistence type="inferred from homology"/>
<dbReference type="RefSeq" id="WP_132284653.1">
    <property type="nucleotide sequence ID" value="NZ_SKBM01000002.1"/>
</dbReference>